<dbReference type="RefSeq" id="WP_406697568.1">
    <property type="nucleotide sequence ID" value="NZ_CP155447.1"/>
</dbReference>
<dbReference type="AlphaFoldDB" id="A0AAU7CHE1"/>
<dbReference type="Pfam" id="PF00561">
    <property type="entry name" value="Abhydrolase_1"/>
    <property type="match status" value="1"/>
</dbReference>
<dbReference type="InterPro" id="IPR050471">
    <property type="entry name" value="AB_hydrolase"/>
</dbReference>
<sequence>MRIAARHRGGWLFSSQIDEARQHQVRINGEWVDVVQMGQGDPLVLVPGLAGGWKLLAPLASQLARHYQVTIPGLRGDRFPMGNSCVSGLGDHAADLSQLIEQLGLERPSLFGVSFGGAIALELAVEQPQRIGALIVQGVVPKFRTNLGTTIARRVLERFPLPTDNGFLNQFFNLLHGGKPEPGPLTDFVVERCWETDQGVMARRIGHLESFDVSDRLWRVDVPTLVLAGTRDSIVPPSRQRALAAEIPGARYATLEGAGHIAFLSHRVEVAQQVRRFLREISHSHC</sequence>
<dbReference type="PRINTS" id="PR00111">
    <property type="entry name" value="ABHYDROLASE"/>
</dbReference>
<proteinExistence type="predicted"/>
<dbReference type="GO" id="GO:0016787">
    <property type="term" value="F:hydrolase activity"/>
    <property type="evidence" value="ECO:0007669"/>
    <property type="project" value="UniProtKB-KW"/>
</dbReference>
<dbReference type="InterPro" id="IPR000073">
    <property type="entry name" value="AB_hydrolase_1"/>
</dbReference>
<evidence type="ECO:0000259" key="1">
    <source>
        <dbReference type="Pfam" id="PF00561"/>
    </source>
</evidence>
<evidence type="ECO:0000313" key="2">
    <source>
        <dbReference type="EMBL" id="XBH04774.1"/>
    </source>
</evidence>
<dbReference type="EMBL" id="CP155447">
    <property type="protein sequence ID" value="XBH04774.1"/>
    <property type="molecule type" value="Genomic_DNA"/>
</dbReference>
<dbReference type="PANTHER" id="PTHR43433">
    <property type="entry name" value="HYDROLASE, ALPHA/BETA FOLD FAMILY PROTEIN"/>
    <property type="match status" value="1"/>
</dbReference>
<protein>
    <submittedName>
        <fullName evidence="2">Alpha/beta hydrolase</fullName>
    </submittedName>
</protein>
<dbReference type="PANTHER" id="PTHR43433:SF5">
    <property type="entry name" value="AB HYDROLASE-1 DOMAIN-CONTAINING PROTEIN"/>
    <property type="match status" value="1"/>
</dbReference>
<keyword evidence="2" id="KW-0378">Hydrolase</keyword>
<dbReference type="InterPro" id="IPR029058">
    <property type="entry name" value="AB_hydrolase_fold"/>
</dbReference>
<gene>
    <name evidence="2" type="ORF">V5E97_01790</name>
</gene>
<organism evidence="2">
    <name type="scientific">Singulisphaera sp. Ch08</name>
    <dbReference type="NCBI Taxonomy" id="3120278"/>
    <lineage>
        <taxon>Bacteria</taxon>
        <taxon>Pseudomonadati</taxon>
        <taxon>Planctomycetota</taxon>
        <taxon>Planctomycetia</taxon>
        <taxon>Isosphaerales</taxon>
        <taxon>Isosphaeraceae</taxon>
        <taxon>Singulisphaera</taxon>
    </lineage>
</organism>
<name>A0AAU7CHE1_9BACT</name>
<feature type="domain" description="AB hydrolase-1" evidence="1">
    <location>
        <begin position="42"/>
        <end position="266"/>
    </location>
</feature>
<accession>A0AAU7CHE1</accession>
<dbReference type="Gene3D" id="3.40.50.1820">
    <property type="entry name" value="alpha/beta hydrolase"/>
    <property type="match status" value="1"/>
</dbReference>
<reference evidence="2" key="1">
    <citation type="submission" date="2024-05" db="EMBL/GenBank/DDBJ databases">
        <title>Planctomycetes of the genus Singulisphaera possess chitinolytic capabilities.</title>
        <authorList>
            <person name="Ivanova A."/>
        </authorList>
    </citation>
    <scope>NUCLEOTIDE SEQUENCE</scope>
    <source>
        <strain evidence="2">Ch08T</strain>
    </source>
</reference>
<dbReference type="SUPFAM" id="SSF53474">
    <property type="entry name" value="alpha/beta-Hydrolases"/>
    <property type="match status" value="1"/>
</dbReference>